<evidence type="ECO:0000313" key="2">
    <source>
        <dbReference type="EMBL" id="KAH6645566.1"/>
    </source>
</evidence>
<dbReference type="EMBL" id="JAGPXC010000011">
    <property type="protein sequence ID" value="KAH6645566.1"/>
    <property type="molecule type" value="Genomic_DNA"/>
</dbReference>
<evidence type="ECO:0000256" key="1">
    <source>
        <dbReference type="SAM" id="Phobius"/>
    </source>
</evidence>
<keyword evidence="1" id="KW-0812">Transmembrane</keyword>
<proteinExistence type="predicted"/>
<sequence length="207" mass="23265">MANIVALLGFAPLSFPLATKRAKDSTLVPLYGLGYLNNAVLGPFFLAFLSSYTTMSSHEIFIYVSQIVFGYAIEWKLTVNGGGKAEDTEEDIILTPERFWETTLKGKLESVVQQKTPPGVSYQAQDTKVIVSAIGKRKVRKRFDELKIDWKVLKTQSHGWSYLPRLGKQLCITISINYIKASSLAGMIYFLALTIYSNCVKHEENKR</sequence>
<comment type="caution">
    <text evidence="2">The sequence shown here is derived from an EMBL/GenBank/DDBJ whole genome shotgun (WGS) entry which is preliminary data.</text>
</comment>
<dbReference type="RefSeq" id="XP_045952080.1">
    <property type="nucleotide sequence ID" value="XM_046108411.1"/>
</dbReference>
<organism evidence="2 3">
    <name type="scientific">Truncatella angustata</name>
    <dbReference type="NCBI Taxonomy" id="152316"/>
    <lineage>
        <taxon>Eukaryota</taxon>
        <taxon>Fungi</taxon>
        <taxon>Dikarya</taxon>
        <taxon>Ascomycota</taxon>
        <taxon>Pezizomycotina</taxon>
        <taxon>Sordariomycetes</taxon>
        <taxon>Xylariomycetidae</taxon>
        <taxon>Amphisphaeriales</taxon>
        <taxon>Sporocadaceae</taxon>
        <taxon>Truncatella</taxon>
    </lineage>
</organism>
<feature type="transmembrane region" description="Helical" evidence="1">
    <location>
        <begin position="30"/>
        <end position="49"/>
    </location>
</feature>
<keyword evidence="3" id="KW-1185">Reference proteome</keyword>
<gene>
    <name evidence="2" type="ORF">BKA67DRAFT_664625</name>
</gene>
<dbReference type="AlphaFoldDB" id="A0A9P8RLZ7"/>
<keyword evidence="1" id="KW-0472">Membrane</keyword>
<protein>
    <submittedName>
        <fullName evidence="2">Uncharacterized protein</fullName>
    </submittedName>
</protein>
<dbReference type="GeneID" id="70137302"/>
<evidence type="ECO:0000313" key="3">
    <source>
        <dbReference type="Proteomes" id="UP000758603"/>
    </source>
</evidence>
<dbReference type="Proteomes" id="UP000758603">
    <property type="component" value="Unassembled WGS sequence"/>
</dbReference>
<dbReference type="OrthoDB" id="5131365at2759"/>
<reference evidence="2" key="1">
    <citation type="journal article" date="2021" name="Nat. Commun.">
        <title>Genetic determinants of endophytism in the Arabidopsis root mycobiome.</title>
        <authorList>
            <person name="Mesny F."/>
            <person name="Miyauchi S."/>
            <person name="Thiergart T."/>
            <person name="Pickel B."/>
            <person name="Atanasova L."/>
            <person name="Karlsson M."/>
            <person name="Huettel B."/>
            <person name="Barry K.W."/>
            <person name="Haridas S."/>
            <person name="Chen C."/>
            <person name="Bauer D."/>
            <person name="Andreopoulos W."/>
            <person name="Pangilinan J."/>
            <person name="LaButti K."/>
            <person name="Riley R."/>
            <person name="Lipzen A."/>
            <person name="Clum A."/>
            <person name="Drula E."/>
            <person name="Henrissat B."/>
            <person name="Kohler A."/>
            <person name="Grigoriev I.V."/>
            <person name="Martin F.M."/>
            <person name="Hacquard S."/>
        </authorList>
    </citation>
    <scope>NUCLEOTIDE SEQUENCE</scope>
    <source>
        <strain evidence="2">MPI-SDFR-AT-0073</strain>
    </source>
</reference>
<accession>A0A9P8RLZ7</accession>
<keyword evidence="1" id="KW-1133">Transmembrane helix</keyword>
<name>A0A9P8RLZ7_9PEZI</name>